<dbReference type="AlphaFoldDB" id="A0AA38HE52"/>
<comment type="caution">
    <text evidence="21">The sequence shown here is derived from an EMBL/GenBank/DDBJ whole genome shotgun (WGS) entry which is preliminary data.</text>
</comment>
<feature type="region of interest" description="Disordered" evidence="19">
    <location>
        <begin position="449"/>
        <end position="468"/>
    </location>
</feature>
<feature type="signal peptide" evidence="20">
    <location>
        <begin position="1"/>
        <end position="21"/>
    </location>
</feature>
<evidence type="ECO:0000256" key="16">
    <source>
        <dbReference type="PIRSR" id="PIRSR017205-1"/>
    </source>
</evidence>
<protein>
    <submittedName>
        <fullName evidence="21">Endoplasmic oxidoreductin 1</fullName>
    </submittedName>
</protein>
<dbReference type="InterPro" id="IPR007266">
    <property type="entry name" value="Ero1"/>
</dbReference>
<proteinExistence type="inferred from homology"/>
<dbReference type="Proteomes" id="UP001164286">
    <property type="component" value="Unassembled WGS sequence"/>
</dbReference>
<keyword evidence="6" id="KW-0285">Flavoprotein</keyword>
<dbReference type="GO" id="GO:0034975">
    <property type="term" value="P:protein folding in endoplasmic reticulum"/>
    <property type="evidence" value="ECO:0007669"/>
    <property type="project" value="InterPro"/>
</dbReference>
<feature type="active site" evidence="16">
    <location>
        <position position="375"/>
    </location>
</feature>
<keyword evidence="14" id="KW-0325">Glycoprotein</keyword>
<evidence type="ECO:0000256" key="4">
    <source>
        <dbReference type="ARBA" id="ARBA00011802"/>
    </source>
</evidence>
<comment type="similarity">
    <text evidence="3">Belongs to the EROs family.</text>
</comment>
<dbReference type="GO" id="GO:0005789">
    <property type="term" value="C:endoplasmic reticulum membrane"/>
    <property type="evidence" value="ECO:0007669"/>
    <property type="project" value="UniProtKB-SubCell"/>
</dbReference>
<comment type="subunit">
    <text evidence="4">May function both as a monomer and a homodimer.</text>
</comment>
<reference evidence="21" key="1">
    <citation type="journal article" date="2022" name="G3 (Bethesda)">
        <title>High quality genome of the basidiomycete yeast Dioszegia hungarica PDD-24b-2 isolated from cloud water.</title>
        <authorList>
            <person name="Jarrige D."/>
            <person name="Haridas S."/>
            <person name="Bleykasten-Grosshans C."/>
            <person name="Joly M."/>
            <person name="Nadalig T."/>
            <person name="Sancelme M."/>
            <person name="Vuilleumier S."/>
            <person name="Grigoriev I.V."/>
            <person name="Amato P."/>
            <person name="Bringel F."/>
        </authorList>
    </citation>
    <scope>NUCLEOTIDE SEQUENCE</scope>
    <source>
        <strain evidence="21">PDD-24b-2</strain>
    </source>
</reference>
<evidence type="ECO:0000256" key="7">
    <source>
        <dbReference type="ARBA" id="ARBA00022729"/>
    </source>
</evidence>
<keyword evidence="8" id="KW-0256">Endoplasmic reticulum</keyword>
<dbReference type="GO" id="GO:0016972">
    <property type="term" value="F:thiol oxidase activity"/>
    <property type="evidence" value="ECO:0007669"/>
    <property type="project" value="InterPro"/>
</dbReference>
<keyword evidence="9 17" id="KW-0274">FAD</keyword>
<feature type="disulfide bond" description="Redox-active" evidence="18">
    <location>
        <begin position="98"/>
        <end position="103"/>
    </location>
</feature>
<comment type="cofactor">
    <cofactor evidence="1 17">
        <name>FAD</name>
        <dbReference type="ChEBI" id="CHEBI:57692"/>
    </cofactor>
</comment>
<dbReference type="SUPFAM" id="SSF110019">
    <property type="entry name" value="ERO1-like"/>
    <property type="match status" value="1"/>
</dbReference>
<keyword evidence="11" id="KW-0560">Oxidoreductase</keyword>
<accession>A0AA38HE52</accession>
<evidence type="ECO:0000256" key="1">
    <source>
        <dbReference type="ARBA" id="ARBA00001974"/>
    </source>
</evidence>
<feature type="active site" description="Nucleophile" evidence="16">
    <location>
        <position position="372"/>
    </location>
</feature>
<evidence type="ECO:0000256" key="13">
    <source>
        <dbReference type="ARBA" id="ARBA00023157"/>
    </source>
</evidence>
<feature type="binding site" evidence="17">
    <location>
        <position position="163"/>
    </location>
    <ligand>
        <name>FAD</name>
        <dbReference type="ChEBI" id="CHEBI:57692"/>
    </ligand>
</feature>
<dbReference type="EMBL" id="JAKWFO010000002">
    <property type="protein sequence ID" value="KAI9638868.1"/>
    <property type="molecule type" value="Genomic_DNA"/>
</dbReference>
<feature type="binding site" evidence="17">
    <location>
        <position position="260"/>
    </location>
    <ligand>
        <name>FAD</name>
        <dbReference type="ChEBI" id="CHEBI:57692"/>
    </ligand>
</feature>
<keyword evidence="15" id="KW-0676">Redox-active center</keyword>
<evidence type="ECO:0000256" key="14">
    <source>
        <dbReference type="ARBA" id="ARBA00023180"/>
    </source>
</evidence>
<evidence type="ECO:0000256" key="11">
    <source>
        <dbReference type="ARBA" id="ARBA00023002"/>
    </source>
</evidence>
<evidence type="ECO:0000256" key="17">
    <source>
        <dbReference type="PIRSR" id="PIRSR017205-2"/>
    </source>
</evidence>
<evidence type="ECO:0000256" key="5">
    <source>
        <dbReference type="ARBA" id="ARBA00022448"/>
    </source>
</evidence>
<evidence type="ECO:0000256" key="20">
    <source>
        <dbReference type="SAM" id="SignalP"/>
    </source>
</evidence>
<keyword evidence="7 20" id="KW-0732">Signal</keyword>
<dbReference type="InterPro" id="IPR037192">
    <property type="entry name" value="ERO1-like_sf"/>
</dbReference>
<evidence type="ECO:0000256" key="8">
    <source>
        <dbReference type="ARBA" id="ARBA00022824"/>
    </source>
</evidence>
<name>A0AA38HE52_9TREE</name>
<keyword evidence="13 18" id="KW-1015">Disulfide bond</keyword>
<evidence type="ECO:0000256" key="10">
    <source>
        <dbReference type="ARBA" id="ARBA00022982"/>
    </source>
</evidence>
<evidence type="ECO:0000313" key="21">
    <source>
        <dbReference type="EMBL" id="KAI9638868.1"/>
    </source>
</evidence>
<feature type="disulfide bond" description="Redox-active" evidence="18">
    <location>
        <begin position="372"/>
        <end position="375"/>
    </location>
</feature>
<comment type="subcellular location">
    <subcellularLocation>
        <location evidence="2">Endoplasmic reticulum membrane</location>
        <topology evidence="2">Peripheral membrane protein</topology>
        <orientation evidence="2">Lumenal side</orientation>
    </subcellularLocation>
</comment>
<dbReference type="Pfam" id="PF04137">
    <property type="entry name" value="ERO1"/>
    <property type="match status" value="1"/>
</dbReference>
<evidence type="ECO:0000256" key="19">
    <source>
        <dbReference type="SAM" id="MobiDB-lite"/>
    </source>
</evidence>
<feature type="binding site" evidence="17">
    <location>
        <position position="231"/>
    </location>
    <ligand>
        <name>FAD</name>
        <dbReference type="ChEBI" id="CHEBI:57692"/>
    </ligand>
</feature>
<keyword evidence="22" id="KW-1185">Reference proteome</keyword>
<feature type="disulfide bond" evidence="18">
    <location>
        <begin position="134"/>
        <end position="142"/>
    </location>
</feature>
<gene>
    <name evidence="21" type="ORF">MKK02DRAFT_21925</name>
</gene>
<feature type="binding site" evidence="17">
    <location>
        <position position="165"/>
    </location>
    <ligand>
        <name>FAD</name>
        <dbReference type="ChEBI" id="CHEBI:57692"/>
    </ligand>
</feature>
<evidence type="ECO:0000256" key="18">
    <source>
        <dbReference type="PIRSR" id="PIRSR017205-3"/>
    </source>
</evidence>
<evidence type="ECO:0000256" key="9">
    <source>
        <dbReference type="ARBA" id="ARBA00022827"/>
    </source>
</evidence>
<evidence type="ECO:0000256" key="2">
    <source>
        <dbReference type="ARBA" id="ARBA00004367"/>
    </source>
</evidence>
<keyword evidence="5" id="KW-0813">Transport</keyword>
<feature type="binding site" evidence="17">
    <location>
        <position position="176"/>
    </location>
    <ligand>
        <name>FAD</name>
        <dbReference type="ChEBI" id="CHEBI:57692"/>
    </ligand>
</feature>
<organism evidence="21 22">
    <name type="scientific">Dioszegia hungarica</name>
    <dbReference type="NCBI Taxonomy" id="4972"/>
    <lineage>
        <taxon>Eukaryota</taxon>
        <taxon>Fungi</taxon>
        <taxon>Dikarya</taxon>
        <taxon>Basidiomycota</taxon>
        <taxon>Agaricomycotina</taxon>
        <taxon>Tremellomycetes</taxon>
        <taxon>Tremellales</taxon>
        <taxon>Bulleribasidiaceae</taxon>
        <taxon>Dioszegia</taxon>
    </lineage>
</organism>
<keyword evidence="12" id="KW-0472">Membrane</keyword>
<feature type="chain" id="PRO_5041277209" evidence="20">
    <location>
        <begin position="22"/>
        <end position="515"/>
    </location>
</feature>
<dbReference type="PIRSF" id="PIRSF017205">
    <property type="entry name" value="ERO1"/>
    <property type="match status" value="1"/>
</dbReference>
<evidence type="ECO:0000256" key="3">
    <source>
        <dbReference type="ARBA" id="ARBA00008277"/>
    </source>
</evidence>
<feature type="binding site" evidence="17">
    <location>
        <position position="228"/>
    </location>
    <ligand>
        <name>FAD</name>
        <dbReference type="ChEBI" id="CHEBI:57692"/>
    </ligand>
</feature>
<sequence>MLLSQLIIRLGIAAAVAPALGFQSLDSKRAKNVLEPKREGYCSPSGPIESTHCLYETVETLNADLYPALNRLVHYPFFRHYKVDLFRECPFWRENGFCMNRDCGVMAADEADIPEKWRAKALGEIRSGQDESSCYFRDQDFCYIEDDTTQDGEYIDLSLNPERFTGYAGDSAHQVWRAIYEENCFGLSEAGAAAAPIGFSKLSEGWGTEMVKQDEECEEKRVYYRIISGLHASISLHICQEYLDQATGEWSPNLQCFVSRLGAHPERLSNVYFNALLLMRAVARAAPYLEQYDISVAPPSRIQESDRTKELRKGDEEAKRSLADVIRLAGGKGVERGFDEADFFNGADAMILKDQFKNHFRNVSRIMDCVGCDKCRLWGKLQVSGLGTALKILFELDEKALNPKINPDLLQRSEVVALFNTLHRTSESLAAVEQFRQMYKDTQDAEAAAAKVRAEQKPKPKKKRKVSTPPISATGILISAFEALRRNCKGCLELCWRSISQGRLRVLKVVRRIEL</sequence>
<dbReference type="PANTHER" id="PTHR12613:SF0">
    <property type="entry name" value="ERO1-LIKE PROTEIN"/>
    <property type="match status" value="1"/>
</dbReference>
<dbReference type="GeneID" id="77725685"/>
<dbReference type="PANTHER" id="PTHR12613">
    <property type="entry name" value="ERO1-RELATED"/>
    <property type="match status" value="1"/>
</dbReference>
<dbReference type="GO" id="GO:0015035">
    <property type="term" value="F:protein-disulfide reductase activity"/>
    <property type="evidence" value="ECO:0007669"/>
    <property type="project" value="InterPro"/>
</dbReference>
<evidence type="ECO:0000256" key="12">
    <source>
        <dbReference type="ARBA" id="ARBA00023136"/>
    </source>
</evidence>
<evidence type="ECO:0000256" key="15">
    <source>
        <dbReference type="ARBA" id="ARBA00023284"/>
    </source>
</evidence>
<dbReference type="RefSeq" id="XP_052948645.1">
    <property type="nucleotide sequence ID" value="XM_053086484.1"/>
</dbReference>
<dbReference type="GO" id="GO:0071949">
    <property type="term" value="F:FAD binding"/>
    <property type="evidence" value="ECO:0007669"/>
    <property type="project" value="InterPro"/>
</dbReference>
<keyword evidence="10" id="KW-0249">Electron transport</keyword>
<evidence type="ECO:0000256" key="6">
    <source>
        <dbReference type="ARBA" id="ARBA00022630"/>
    </source>
</evidence>
<evidence type="ECO:0000313" key="22">
    <source>
        <dbReference type="Proteomes" id="UP001164286"/>
    </source>
</evidence>